<proteinExistence type="predicted"/>
<evidence type="ECO:0000256" key="3">
    <source>
        <dbReference type="ARBA" id="ARBA00022833"/>
    </source>
</evidence>
<dbReference type="GO" id="GO:0008270">
    <property type="term" value="F:zinc ion binding"/>
    <property type="evidence" value="ECO:0007669"/>
    <property type="project" value="UniProtKB-KW"/>
</dbReference>
<evidence type="ECO:0000256" key="5">
    <source>
        <dbReference type="SAM" id="Coils"/>
    </source>
</evidence>
<evidence type="ECO:0000313" key="7">
    <source>
        <dbReference type="EMBL" id="OGG87399.1"/>
    </source>
</evidence>
<dbReference type="EMBL" id="MFMW01000014">
    <property type="protein sequence ID" value="OGG87399.1"/>
    <property type="molecule type" value="Genomic_DNA"/>
</dbReference>
<comment type="caution">
    <text evidence="7">The sequence shown here is derived from an EMBL/GenBank/DDBJ whole genome shotgun (WGS) entry which is preliminary data.</text>
</comment>
<dbReference type="STRING" id="1798561.A3B87_00810"/>
<reference evidence="7 8" key="1">
    <citation type="journal article" date="2016" name="Nat. Commun.">
        <title>Thousands of microbial genomes shed light on interconnected biogeochemical processes in an aquifer system.</title>
        <authorList>
            <person name="Anantharaman K."/>
            <person name="Brown C.T."/>
            <person name="Hug L.A."/>
            <person name="Sharon I."/>
            <person name="Castelle C.J."/>
            <person name="Probst A.J."/>
            <person name="Thomas B.C."/>
            <person name="Singh A."/>
            <person name="Wilkins M.J."/>
            <person name="Karaoz U."/>
            <person name="Brodie E.L."/>
            <person name="Williams K.H."/>
            <person name="Hubbard S.S."/>
            <person name="Banfield J.F."/>
        </authorList>
    </citation>
    <scope>NUCLEOTIDE SEQUENCE [LARGE SCALE GENOMIC DNA]</scope>
</reference>
<keyword evidence="5" id="KW-0175">Coiled coil</keyword>
<gene>
    <name evidence="7" type="ORF">A3B87_00810</name>
</gene>
<dbReference type="PANTHER" id="PTHR33823:SF4">
    <property type="entry name" value="GENERAL STRESS PROTEIN 16O"/>
    <property type="match status" value="1"/>
</dbReference>
<dbReference type="InterPro" id="IPR037187">
    <property type="entry name" value="DnaK_N"/>
</dbReference>
<feature type="zinc finger region" description="dksA C4-type" evidence="4">
    <location>
        <begin position="90"/>
        <end position="114"/>
    </location>
</feature>
<sequence>MALNKDFLKKIKEKLESEKKRLEQELADLTFKKGKINETIFPEYGDHSSENASEVASFDNAVSVKNTLEKELRDINDTLKRIEDGTYGVCKYCQKDISKNRLEIRPTSSACIECKNKFSSKS</sequence>
<evidence type="ECO:0000256" key="2">
    <source>
        <dbReference type="ARBA" id="ARBA00022771"/>
    </source>
</evidence>
<keyword evidence="1" id="KW-0479">Metal-binding</keyword>
<dbReference type="PROSITE" id="PS51128">
    <property type="entry name" value="ZF_DKSA_2"/>
    <property type="match status" value="1"/>
</dbReference>
<protein>
    <recommendedName>
        <fullName evidence="6">Zinc finger DksA/TraR C4-type domain-containing protein</fullName>
    </recommendedName>
</protein>
<name>A0A1F6FNG3_9BACT</name>
<dbReference type="PANTHER" id="PTHR33823">
    <property type="entry name" value="RNA POLYMERASE-BINDING TRANSCRIPTION FACTOR DKSA-RELATED"/>
    <property type="match status" value="1"/>
</dbReference>
<keyword evidence="3" id="KW-0862">Zinc</keyword>
<feature type="domain" description="Zinc finger DksA/TraR C4-type" evidence="6">
    <location>
        <begin position="85"/>
        <end position="118"/>
    </location>
</feature>
<dbReference type="Pfam" id="PF01258">
    <property type="entry name" value="zf-dskA_traR"/>
    <property type="match status" value="1"/>
</dbReference>
<dbReference type="AlphaFoldDB" id="A0A1F6FNG3"/>
<evidence type="ECO:0000313" key="8">
    <source>
        <dbReference type="Proteomes" id="UP000179136"/>
    </source>
</evidence>
<accession>A0A1F6FNG3</accession>
<dbReference type="SUPFAM" id="SSF109635">
    <property type="entry name" value="DnaK suppressor protein DksA, alpha-hairpin domain"/>
    <property type="match status" value="1"/>
</dbReference>
<dbReference type="InterPro" id="IPR000962">
    <property type="entry name" value="Znf_DskA_TraR"/>
</dbReference>
<organism evidence="7 8">
    <name type="scientific">Candidatus Kuenenbacteria bacterium RIFCSPHIGHO2_02_FULL_39_13</name>
    <dbReference type="NCBI Taxonomy" id="1798561"/>
    <lineage>
        <taxon>Bacteria</taxon>
        <taxon>Candidatus Kueneniibacteriota</taxon>
    </lineage>
</organism>
<dbReference type="Gene3D" id="1.20.120.910">
    <property type="entry name" value="DksA, coiled-coil domain"/>
    <property type="match status" value="1"/>
</dbReference>
<feature type="coiled-coil region" evidence="5">
    <location>
        <begin position="5"/>
        <end position="39"/>
    </location>
</feature>
<evidence type="ECO:0000259" key="6">
    <source>
        <dbReference type="Pfam" id="PF01258"/>
    </source>
</evidence>
<dbReference type="Proteomes" id="UP000179136">
    <property type="component" value="Unassembled WGS sequence"/>
</dbReference>
<keyword evidence="2" id="KW-0863">Zinc-finger</keyword>
<evidence type="ECO:0000256" key="1">
    <source>
        <dbReference type="ARBA" id="ARBA00022723"/>
    </source>
</evidence>
<evidence type="ECO:0000256" key="4">
    <source>
        <dbReference type="PROSITE-ProRule" id="PRU00510"/>
    </source>
</evidence>
<dbReference type="SUPFAM" id="SSF57716">
    <property type="entry name" value="Glucocorticoid receptor-like (DNA-binding domain)"/>
    <property type="match status" value="1"/>
</dbReference>